<keyword evidence="3" id="KW-1185">Reference proteome</keyword>
<gene>
    <name evidence="2" type="ORF">GR702_06750</name>
</gene>
<proteinExistence type="predicted"/>
<organism evidence="2 3">
    <name type="scientific">Novosphingobium silvae</name>
    <dbReference type="NCBI Taxonomy" id="2692619"/>
    <lineage>
        <taxon>Bacteria</taxon>
        <taxon>Pseudomonadati</taxon>
        <taxon>Pseudomonadota</taxon>
        <taxon>Alphaproteobacteria</taxon>
        <taxon>Sphingomonadales</taxon>
        <taxon>Sphingomonadaceae</taxon>
        <taxon>Novosphingobium</taxon>
    </lineage>
</organism>
<dbReference type="Proteomes" id="UP000465810">
    <property type="component" value="Unassembled WGS sequence"/>
</dbReference>
<evidence type="ECO:0000313" key="3">
    <source>
        <dbReference type="Proteomes" id="UP000465810"/>
    </source>
</evidence>
<protein>
    <submittedName>
        <fullName evidence="2">DUF2171 domain-containing protein</fullName>
    </submittedName>
</protein>
<dbReference type="EMBL" id="WVTD01000004">
    <property type="protein sequence ID" value="MYL97471.1"/>
    <property type="molecule type" value="Genomic_DNA"/>
</dbReference>
<sequence>MRSIPVTTPSPQSPNEDTDQRSSWATSVGTIRRGMKVIGPDGDPIGTVSRVEGERVILAEHAAGEDGPFIAVTQIDGVSEDAVLLQGRGDATFGLAAED</sequence>
<dbReference type="Pfam" id="PF09939">
    <property type="entry name" value="DUF2171"/>
    <property type="match status" value="1"/>
</dbReference>
<feature type="region of interest" description="Disordered" evidence="1">
    <location>
        <begin position="1"/>
        <end position="26"/>
    </location>
</feature>
<evidence type="ECO:0000313" key="2">
    <source>
        <dbReference type="EMBL" id="MYL97471.1"/>
    </source>
</evidence>
<comment type="caution">
    <text evidence="2">The sequence shown here is derived from an EMBL/GenBank/DDBJ whole genome shotgun (WGS) entry which is preliminary data.</text>
</comment>
<dbReference type="InterPro" id="IPR018684">
    <property type="entry name" value="DUF2171"/>
</dbReference>
<name>A0A7X4GFU6_9SPHN</name>
<evidence type="ECO:0000256" key="1">
    <source>
        <dbReference type="SAM" id="MobiDB-lite"/>
    </source>
</evidence>
<reference evidence="2 3" key="1">
    <citation type="submission" date="2019-12" db="EMBL/GenBank/DDBJ databases">
        <authorList>
            <person name="Feng G."/>
            <person name="Zhu H."/>
        </authorList>
    </citation>
    <scope>NUCLEOTIDE SEQUENCE [LARGE SCALE GENOMIC DNA]</scope>
    <source>
        <strain evidence="2 3">FGD1</strain>
    </source>
</reference>
<accession>A0A7X4GFU6</accession>
<dbReference type="AlphaFoldDB" id="A0A7X4GFU6"/>